<dbReference type="InterPro" id="IPR025695">
    <property type="entry name" value="DoxX-like"/>
</dbReference>
<dbReference type="EMBL" id="OBEL01000001">
    <property type="protein sequence ID" value="SNZ06962.1"/>
    <property type="molecule type" value="Genomic_DNA"/>
</dbReference>
<evidence type="ECO:0000256" key="1">
    <source>
        <dbReference type="SAM" id="Phobius"/>
    </source>
</evidence>
<dbReference type="InterPro" id="IPR051207">
    <property type="entry name" value="ComplexI_NDUFA9_subunit"/>
</dbReference>
<keyword evidence="1" id="KW-1133">Transmembrane helix</keyword>
<dbReference type="SUPFAM" id="SSF51735">
    <property type="entry name" value="NAD(P)-binding Rossmann-fold domains"/>
    <property type="match status" value="1"/>
</dbReference>
<feature type="transmembrane region" description="Helical" evidence="1">
    <location>
        <begin position="355"/>
        <end position="375"/>
    </location>
</feature>
<keyword evidence="4" id="KW-1185">Reference proteome</keyword>
<dbReference type="PANTHER" id="PTHR12126">
    <property type="entry name" value="NADH-UBIQUINONE OXIDOREDUCTASE 39 KDA SUBUNIT-RELATED"/>
    <property type="match status" value="1"/>
</dbReference>
<dbReference type="GO" id="GO:0044877">
    <property type="term" value="F:protein-containing complex binding"/>
    <property type="evidence" value="ECO:0007669"/>
    <property type="project" value="TreeGrafter"/>
</dbReference>
<proteinExistence type="predicted"/>
<evidence type="ECO:0000259" key="2">
    <source>
        <dbReference type="Pfam" id="PF13460"/>
    </source>
</evidence>
<dbReference type="Pfam" id="PF13460">
    <property type="entry name" value="NAD_binding_10"/>
    <property type="match status" value="1"/>
</dbReference>
<dbReference type="Gene3D" id="3.40.50.720">
    <property type="entry name" value="NAD(P)-binding Rossmann-like Domain"/>
    <property type="match status" value="1"/>
</dbReference>
<feature type="domain" description="NAD(P)-binding" evidence="2">
    <location>
        <begin position="7"/>
        <end position="150"/>
    </location>
</feature>
<dbReference type="PANTHER" id="PTHR12126:SF11">
    <property type="entry name" value="NADH DEHYDROGENASE [UBIQUINONE] 1 ALPHA SUBCOMPLEX SUBUNIT 9, MITOCHONDRIAL"/>
    <property type="match status" value="1"/>
</dbReference>
<dbReference type="Proteomes" id="UP000219439">
    <property type="component" value="Unassembled WGS sequence"/>
</dbReference>
<keyword evidence="1" id="KW-0472">Membrane</keyword>
<feature type="transmembrane region" description="Helical" evidence="1">
    <location>
        <begin position="382"/>
        <end position="405"/>
    </location>
</feature>
<sequence length="432" mass="46502">MRILVLGGYGLIGAEICRTFLKAGHEVAGLARTPNLAARLLPQIDWHHGDMRQMLKKEDWEHLVSDVDIVVNAAGALQDGLIDDLEAVHHLAIKACLIACEESGVARFVQISATGASREAATPFMRTKAAGDDAVMAASMDWVILRPGLVLAPTAYGGTALLRLLAAVPYIQPLIMADRKMQTVHVNEVTEATLMASEGRIPSGADIDLVEEESQSLATLVAGMRSWLGFEPAKMQINLPRWLGNVISKGADLFGFMGWRSPLRSNALQVLEGHVTGDPGLWQSISGRHCRSFQETLASMPSTTQERWFSKLALMLPALVGVLSLFWIMTGVIALAQMQAAADVLADSGTSALQAQFLAATGAILDIGLGMAILIRPWARRACLGMVLLTLVYLASATILVPDLWFDPLGSLLKAVPALMLALITRSLLTER</sequence>
<accession>A0A285NBU5</accession>
<feature type="transmembrane region" description="Helical" evidence="1">
    <location>
        <begin position="411"/>
        <end position="429"/>
    </location>
</feature>
<dbReference type="OrthoDB" id="5377001at2"/>
<dbReference type="RefSeq" id="WP_097151904.1">
    <property type="nucleotide sequence ID" value="NZ_OBEL01000001.1"/>
</dbReference>
<keyword evidence="1" id="KW-0812">Transmembrane</keyword>
<dbReference type="InterPro" id="IPR016040">
    <property type="entry name" value="NAD(P)-bd_dom"/>
</dbReference>
<dbReference type="InterPro" id="IPR036291">
    <property type="entry name" value="NAD(P)-bd_dom_sf"/>
</dbReference>
<reference evidence="3 4" key="1">
    <citation type="submission" date="2017-09" db="EMBL/GenBank/DDBJ databases">
        <authorList>
            <person name="Ehlers B."/>
            <person name="Leendertz F.H."/>
        </authorList>
    </citation>
    <scope>NUCLEOTIDE SEQUENCE [LARGE SCALE GENOMIC DNA]</scope>
    <source>
        <strain evidence="3 4">DSM 18289</strain>
    </source>
</reference>
<dbReference type="Pfam" id="PF13781">
    <property type="entry name" value="DoxX_3"/>
    <property type="match status" value="1"/>
</dbReference>
<feature type="transmembrane region" description="Helical" evidence="1">
    <location>
        <begin position="312"/>
        <end position="335"/>
    </location>
</feature>
<organism evidence="3 4">
    <name type="scientific">Cohaesibacter gelatinilyticus</name>
    <dbReference type="NCBI Taxonomy" id="372072"/>
    <lineage>
        <taxon>Bacteria</taxon>
        <taxon>Pseudomonadati</taxon>
        <taxon>Pseudomonadota</taxon>
        <taxon>Alphaproteobacteria</taxon>
        <taxon>Hyphomicrobiales</taxon>
        <taxon>Cohaesibacteraceae</taxon>
    </lineage>
</organism>
<gene>
    <name evidence="3" type="ORF">SAMN06265368_0598</name>
</gene>
<evidence type="ECO:0000313" key="4">
    <source>
        <dbReference type="Proteomes" id="UP000219439"/>
    </source>
</evidence>
<protein>
    <submittedName>
        <fullName evidence="3">Uncharacterized conserved protein YbjT, contains NAD(P)-binding and DUF2867 domains</fullName>
    </submittedName>
</protein>
<name>A0A285NBU5_9HYPH</name>
<dbReference type="AlphaFoldDB" id="A0A285NBU5"/>
<evidence type="ECO:0000313" key="3">
    <source>
        <dbReference type="EMBL" id="SNZ06962.1"/>
    </source>
</evidence>